<feature type="compositionally biased region" description="Gly residues" evidence="2">
    <location>
        <begin position="406"/>
        <end position="422"/>
    </location>
</feature>
<dbReference type="Pfam" id="PF15644">
    <property type="entry name" value="Gln_amidase"/>
    <property type="match status" value="1"/>
</dbReference>
<dbReference type="EMBL" id="CP108482">
    <property type="protein sequence ID" value="WUS58178.1"/>
    <property type="molecule type" value="Genomic_DNA"/>
</dbReference>
<reference evidence="5 6" key="1">
    <citation type="submission" date="2022-10" db="EMBL/GenBank/DDBJ databases">
        <title>The complete genomes of actinobacterial strains from the NBC collection.</title>
        <authorList>
            <person name="Joergensen T.S."/>
            <person name="Alvarez Arevalo M."/>
            <person name="Sterndorff E.B."/>
            <person name="Faurdal D."/>
            <person name="Vuksanovic O."/>
            <person name="Mourched A.-S."/>
            <person name="Charusanti P."/>
            <person name="Shaw S."/>
            <person name="Blin K."/>
            <person name="Weber T."/>
        </authorList>
    </citation>
    <scope>NUCLEOTIDE SEQUENCE [LARGE SCALE GENOMIC DNA]</scope>
    <source>
        <strain evidence="5 6">NBC_01247</strain>
    </source>
</reference>
<accession>A0ABZ1WBF0</accession>
<feature type="compositionally biased region" description="Low complexity" evidence="2">
    <location>
        <begin position="703"/>
        <end position="718"/>
    </location>
</feature>
<proteinExistence type="predicted"/>
<feature type="compositionally biased region" description="Basic and acidic residues" evidence="2">
    <location>
        <begin position="741"/>
        <end position="751"/>
    </location>
</feature>
<dbReference type="Pfam" id="PF25547">
    <property type="entry name" value="WXG100_2"/>
    <property type="match status" value="1"/>
</dbReference>
<keyword evidence="6" id="KW-1185">Reference proteome</keyword>
<feature type="compositionally biased region" description="Low complexity" evidence="2">
    <location>
        <begin position="392"/>
        <end position="403"/>
    </location>
</feature>
<feature type="region of interest" description="Disordered" evidence="2">
    <location>
        <begin position="1012"/>
        <end position="1093"/>
    </location>
</feature>
<feature type="domain" description="Tox-PL" evidence="3">
    <location>
        <begin position="856"/>
        <end position="960"/>
    </location>
</feature>
<keyword evidence="1" id="KW-0175">Coiled coil</keyword>
<feature type="compositionally biased region" description="Gly residues" evidence="2">
    <location>
        <begin position="719"/>
        <end position="740"/>
    </location>
</feature>
<feature type="compositionally biased region" description="Low complexity" evidence="2">
    <location>
        <begin position="494"/>
        <end position="506"/>
    </location>
</feature>
<feature type="compositionally biased region" description="Gly residues" evidence="2">
    <location>
        <begin position="539"/>
        <end position="575"/>
    </location>
</feature>
<dbReference type="InterPro" id="IPR028908">
    <property type="entry name" value="Tox-PL_dom"/>
</dbReference>
<evidence type="ECO:0000256" key="2">
    <source>
        <dbReference type="SAM" id="MobiDB-lite"/>
    </source>
</evidence>
<organism evidence="5 6">
    <name type="scientific">Kitasatospora herbaricolor</name>
    <dbReference type="NCBI Taxonomy" id="68217"/>
    <lineage>
        <taxon>Bacteria</taxon>
        <taxon>Bacillati</taxon>
        <taxon>Actinomycetota</taxon>
        <taxon>Actinomycetes</taxon>
        <taxon>Kitasatosporales</taxon>
        <taxon>Streptomycetaceae</taxon>
        <taxon>Kitasatospora</taxon>
    </lineage>
</organism>
<feature type="coiled-coil region" evidence="1">
    <location>
        <begin position="108"/>
        <end position="142"/>
    </location>
</feature>
<evidence type="ECO:0000259" key="3">
    <source>
        <dbReference type="Pfam" id="PF15644"/>
    </source>
</evidence>
<feature type="domain" description="Outer membrane channel protein CpnT-like N-terminal" evidence="4">
    <location>
        <begin position="17"/>
        <end position="119"/>
    </location>
</feature>
<feature type="region of interest" description="Disordered" evidence="2">
    <location>
        <begin position="874"/>
        <end position="893"/>
    </location>
</feature>
<evidence type="ECO:0000259" key="4">
    <source>
        <dbReference type="Pfam" id="PF25547"/>
    </source>
</evidence>
<evidence type="ECO:0000313" key="6">
    <source>
        <dbReference type="Proteomes" id="UP001432014"/>
    </source>
</evidence>
<dbReference type="Proteomes" id="UP001432014">
    <property type="component" value="Chromosome"/>
</dbReference>
<feature type="region of interest" description="Disordered" evidence="2">
    <location>
        <begin position="375"/>
        <end position="575"/>
    </location>
</feature>
<sequence>MSRKLPEELAPVLALLGHAWPQADEDGLRRAAGLWREFATESERLGRRGGASAGRVTGENSGRAVEAFADHWQTFSGGGRGHLDDAQHAAELVAKAFETAARATDTCKAELVSTLTALAEDLKQAEEHAAAAKQTAAQVSTAATGSQHTQGVFGAVVHSVGAVAAKVKDAAADTVADAVRTVAVEAARLKVAGLLEELGRAMKAAVQSAMKEPALTALTRIAGAGTAHVGLADVPTMSEVLSAKGGFDPAAAGLPAALGEPGVLGAGGAGLTVRLDEQGKPVVGVEGLTVKLDENGRPALDEQGNPVILRADGTEVADPTGLTLVVGKDGRPVVAVEGLTVELDEHGRPQVGPDGRTVLNGPDGKPVVAVDLTQHAAPGGKPPFGTGLDAVPGSGLPGSELPGPGLPGSGPPGSGLPGGGAPGASPLVDVTAGGAGPDVRIRTGPVGAAAGPWDNGNGNGGGPSAGPAVDTPVSRPERPAPAGGSGHAGGGYGPVSAGGYAPSAPVEAPPAPSHGAGAPASVRTDSVLAPPAPDLDHGAGYGAGGPVAGGGHSTAGGPAGGGSGGSGTSGGYVPGGASSSGGGGYGVSGSLPGGGSFGSGGAFGGGGGAGGSAGGGGFVGGGPAAGAGHLPSSGGAQGGSGASGAGAAVVGVPGAGTPAAGGSGAGGSGGSGAGGSAAGAGGQPAEARQGAGTGGSRAGAGTTGPVPIGTGPILAPGPGRAGPEGGGGGAGAGTGAGHGVGEARRRGEHGPGEGTAPWVAPVATAQLLALHLASRAARGQGEEEPDQVVRVRCIADSRPYGVPGGLGPVDPQEQAELERRVPKGADGLPARHPDPAAGGWAEVVNAAGHREPGRANNALEIALSAVDTFTGRPACAAPRIPTEGGAGERGGRDRAERELGAPFRDLGEGAEAFERLAGALRRAGHGAQAVLLTLDAYGRSHAWNAVHHQEAVTYLDHQTGRQGPAPLHSADHGLWAIALDPDCRPLDLAERRARPAVPETVVVAEAPAVAEAPDAPAAAAGAEASSITGSGSPDSTDGSKSSTTNTSSSTDTNSTADTNSTTNTSSSTDTNSTADTSSSTDTNSTTSTRSAHS</sequence>
<evidence type="ECO:0000256" key="1">
    <source>
        <dbReference type="SAM" id="Coils"/>
    </source>
</evidence>
<gene>
    <name evidence="5" type="ORF">OG469_23285</name>
</gene>
<feature type="compositionally biased region" description="Gly residues" evidence="2">
    <location>
        <begin position="483"/>
        <end position="493"/>
    </location>
</feature>
<feature type="compositionally biased region" description="Gly residues" evidence="2">
    <location>
        <begin position="691"/>
        <end position="702"/>
    </location>
</feature>
<feature type="compositionally biased region" description="Low complexity" evidence="2">
    <location>
        <begin position="447"/>
        <end position="456"/>
    </location>
</feature>
<dbReference type="InterPro" id="IPR057746">
    <property type="entry name" value="CpnT-like_N"/>
</dbReference>
<feature type="compositionally biased region" description="Gly residues" evidence="2">
    <location>
        <begin position="660"/>
        <end position="682"/>
    </location>
</feature>
<evidence type="ECO:0000313" key="5">
    <source>
        <dbReference type="EMBL" id="WUS58178.1"/>
    </source>
</evidence>
<name>A0ABZ1WBF0_9ACTN</name>
<feature type="region of interest" description="Disordered" evidence="2">
    <location>
        <begin position="660"/>
        <end position="757"/>
    </location>
</feature>
<dbReference type="RefSeq" id="WP_329495790.1">
    <property type="nucleotide sequence ID" value="NZ_CP108460.1"/>
</dbReference>
<protein>
    <submittedName>
        <fullName evidence="5">Toxin glutamine deamidase domain-containing protein</fullName>
    </submittedName>
</protein>